<evidence type="ECO:0000256" key="7">
    <source>
        <dbReference type="ARBA" id="ARBA00023136"/>
    </source>
</evidence>
<evidence type="ECO:0000256" key="6">
    <source>
        <dbReference type="ARBA" id="ARBA00022989"/>
    </source>
</evidence>
<evidence type="ECO:0000256" key="8">
    <source>
        <dbReference type="SAM" id="Phobius"/>
    </source>
</evidence>
<feature type="transmembrane region" description="Helical" evidence="8">
    <location>
        <begin position="336"/>
        <end position="353"/>
    </location>
</feature>
<dbReference type="SUPFAM" id="SSF103473">
    <property type="entry name" value="MFS general substrate transporter"/>
    <property type="match status" value="1"/>
</dbReference>
<feature type="transmembrane region" description="Helical" evidence="8">
    <location>
        <begin position="133"/>
        <end position="151"/>
    </location>
</feature>
<evidence type="ECO:0000259" key="9">
    <source>
        <dbReference type="PROSITE" id="PS50850"/>
    </source>
</evidence>
<dbReference type="CDD" id="cd17324">
    <property type="entry name" value="MFS_NepI_like"/>
    <property type="match status" value="1"/>
</dbReference>
<keyword evidence="11" id="KW-1185">Reference proteome</keyword>
<feature type="transmembrane region" description="Helical" evidence="8">
    <location>
        <begin position="299"/>
        <end position="324"/>
    </location>
</feature>
<evidence type="ECO:0000256" key="4">
    <source>
        <dbReference type="ARBA" id="ARBA00022475"/>
    </source>
</evidence>
<name>A0A7G5FCM4_9CORY</name>
<proteinExistence type="inferred from homology"/>
<feature type="transmembrane region" description="Helical" evidence="8">
    <location>
        <begin position="75"/>
        <end position="94"/>
    </location>
</feature>
<feature type="transmembrane region" description="Helical" evidence="8">
    <location>
        <begin position="100"/>
        <end position="121"/>
    </location>
</feature>
<feature type="transmembrane region" description="Helical" evidence="8">
    <location>
        <begin position="359"/>
        <end position="381"/>
    </location>
</feature>
<evidence type="ECO:0000313" key="11">
    <source>
        <dbReference type="Proteomes" id="UP000515570"/>
    </source>
</evidence>
<dbReference type="EMBL" id="CP059833">
    <property type="protein sequence ID" value="QMV84365.1"/>
    <property type="molecule type" value="Genomic_DNA"/>
</dbReference>
<feature type="transmembrane region" description="Helical" evidence="8">
    <location>
        <begin position="45"/>
        <end position="63"/>
    </location>
</feature>
<protein>
    <submittedName>
        <fullName evidence="10">MFS transporter</fullName>
    </submittedName>
</protein>
<dbReference type="Proteomes" id="UP000515570">
    <property type="component" value="Chromosome"/>
</dbReference>
<feature type="transmembrane region" description="Helical" evidence="8">
    <location>
        <begin position="163"/>
        <end position="183"/>
    </location>
</feature>
<feature type="domain" description="Major facilitator superfamily (MFS) profile" evidence="9">
    <location>
        <begin position="8"/>
        <end position="386"/>
    </location>
</feature>
<dbReference type="PANTHER" id="PTHR43271">
    <property type="entry name" value="BLL2771 PROTEIN"/>
    <property type="match status" value="1"/>
</dbReference>
<dbReference type="GO" id="GO:0005886">
    <property type="term" value="C:plasma membrane"/>
    <property type="evidence" value="ECO:0007669"/>
    <property type="project" value="UniProtKB-SubCell"/>
</dbReference>
<dbReference type="InterPro" id="IPR020846">
    <property type="entry name" value="MFS_dom"/>
</dbReference>
<dbReference type="GO" id="GO:0022857">
    <property type="term" value="F:transmembrane transporter activity"/>
    <property type="evidence" value="ECO:0007669"/>
    <property type="project" value="InterPro"/>
</dbReference>
<keyword evidence="3" id="KW-0813">Transport</keyword>
<gene>
    <name evidence="10" type="ORF">HW450_08275</name>
</gene>
<dbReference type="PROSITE" id="PS50850">
    <property type="entry name" value="MFS"/>
    <property type="match status" value="1"/>
</dbReference>
<keyword evidence="6 8" id="KW-1133">Transmembrane helix</keyword>
<dbReference type="PANTHER" id="PTHR43271:SF1">
    <property type="entry name" value="INNER MEMBRANE TRANSPORT PROTEIN YNFM"/>
    <property type="match status" value="1"/>
</dbReference>
<keyword evidence="7 8" id="KW-0472">Membrane</keyword>
<sequence length="386" mass="41909">MSMTRDQKAIIAMLAVGLATFNGLYCTQALLPTLASVFQISPTTAALTISATTGMLALCVVPASILSERFGRGRILVGSLLAATALGLVIPFLTNAYAIIAIRALQGLFFAGTPAVAMTWLSEEMGREELARAMGIYIAGNTVGGLIGRLIPAGMLEFTSWQWAMGVNAVFAFAMALAVWMLLPKQRNFRPKELHFRSEFHAMLGHWKNPRLVLLFVLPFLAMGTFVSVYNYLGFRLVSMFGLSQGLVGLLFLMYLSGTWSSARAGKMVQRFGREHVVLASALLMLLSLPGLGTSSLLLLLVALFVFTAAFFVMHSTASSWVGLLAKSHRAEASSMYVFNYYAGSSLVGWLSGHMFQLGWWWLIGWLAGLSGVIVVLSALLGRNLR</sequence>
<dbReference type="InterPro" id="IPR036259">
    <property type="entry name" value="MFS_trans_sf"/>
</dbReference>
<feature type="transmembrane region" description="Helical" evidence="8">
    <location>
        <begin position="212"/>
        <end position="232"/>
    </location>
</feature>
<dbReference type="Pfam" id="PF07690">
    <property type="entry name" value="MFS_1"/>
    <property type="match status" value="1"/>
</dbReference>
<dbReference type="Gene3D" id="1.20.1250.20">
    <property type="entry name" value="MFS general substrate transporter like domains"/>
    <property type="match status" value="1"/>
</dbReference>
<keyword evidence="4" id="KW-1003">Cell membrane</keyword>
<dbReference type="AlphaFoldDB" id="A0A7G5FCM4"/>
<comment type="similarity">
    <text evidence="2">Belongs to the major facilitator superfamily.</text>
</comment>
<evidence type="ECO:0000256" key="1">
    <source>
        <dbReference type="ARBA" id="ARBA00004651"/>
    </source>
</evidence>
<evidence type="ECO:0000256" key="5">
    <source>
        <dbReference type="ARBA" id="ARBA00022692"/>
    </source>
</evidence>
<evidence type="ECO:0000256" key="2">
    <source>
        <dbReference type="ARBA" id="ARBA00008335"/>
    </source>
</evidence>
<organism evidence="10 11">
    <name type="scientific">Corynebacterium hindlerae</name>
    <dbReference type="NCBI Taxonomy" id="699041"/>
    <lineage>
        <taxon>Bacteria</taxon>
        <taxon>Bacillati</taxon>
        <taxon>Actinomycetota</taxon>
        <taxon>Actinomycetes</taxon>
        <taxon>Mycobacteriales</taxon>
        <taxon>Corynebacteriaceae</taxon>
        <taxon>Corynebacterium</taxon>
    </lineage>
</organism>
<dbReference type="InterPro" id="IPR011701">
    <property type="entry name" value="MFS"/>
</dbReference>
<feature type="transmembrane region" description="Helical" evidence="8">
    <location>
        <begin position="238"/>
        <end position="256"/>
    </location>
</feature>
<feature type="transmembrane region" description="Helical" evidence="8">
    <location>
        <begin position="277"/>
        <end position="293"/>
    </location>
</feature>
<evidence type="ECO:0000256" key="3">
    <source>
        <dbReference type="ARBA" id="ARBA00022448"/>
    </source>
</evidence>
<comment type="subcellular location">
    <subcellularLocation>
        <location evidence="1">Cell membrane</location>
        <topology evidence="1">Multi-pass membrane protein</topology>
    </subcellularLocation>
</comment>
<accession>A0A7G5FCM4</accession>
<keyword evidence="5 8" id="KW-0812">Transmembrane</keyword>
<reference evidence="10 11" key="1">
    <citation type="submission" date="2020-07" db="EMBL/GenBank/DDBJ databases">
        <title>non toxigenic Corynebacterium sp. nov from a clinical source.</title>
        <authorList>
            <person name="Bernier A.-M."/>
            <person name="Bernard K."/>
        </authorList>
    </citation>
    <scope>NUCLEOTIDE SEQUENCE [LARGE SCALE GENOMIC DNA]</scope>
    <source>
        <strain evidence="11">NML 93-0612</strain>
    </source>
</reference>
<evidence type="ECO:0000313" key="10">
    <source>
        <dbReference type="EMBL" id="QMV84365.1"/>
    </source>
</evidence>